<reference evidence="2" key="1">
    <citation type="submission" date="2023-06" db="EMBL/GenBank/DDBJ databases">
        <title>Draft genome sequence of Nocardioides sp. SOB72.</title>
        <authorList>
            <person name="Zhang G."/>
        </authorList>
    </citation>
    <scope>NUCLEOTIDE SEQUENCE</scope>
    <source>
        <strain evidence="2">SOB72</strain>
    </source>
</reference>
<evidence type="ECO:0000313" key="2">
    <source>
        <dbReference type="EMBL" id="MDN4162508.1"/>
    </source>
</evidence>
<keyword evidence="3" id="KW-1185">Reference proteome</keyword>
<accession>A0ABT8EWE8</accession>
<protein>
    <recommendedName>
        <fullName evidence="4">ESX-1 secretion-associated protein</fullName>
    </recommendedName>
</protein>
<dbReference type="Proteomes" id="UP001168537">
    <property type="component" value="Unassembled WGS sequence"/>
</dbReference>
<sequence length="152" mass="16622">MGELQIDIPRLYRAGKVDVPEEAAHLAEISADLFDALGTFNVMTAQAGDPAAWRRLLKVGGEVYEEIRETVLDLNNIGVALIKTADHFVETDADARRQYDGMGRHLKDVDPRPADVPPEMDSFHEPGANDSEGSRIESTPDPTEPTLPEAVS</sequence>
<dbReference type="RefSeq" id="WP_300961674.1">
    <property type="nucleotide sequence ID" value="NZ_JAUHJR010000006.1"/>
</dbReference>
<name>A0ABT8EWE8_9ACTN</name>
<dbReference type="EMBL" id="JAUHJR010000006">
    <property type="protein sequence ID" value="MDN4162508.1"/>
    <property type="molecule type" value="Genomic_DNA"/>
</dbReference>
<evidence type="ECO:0000313" key="3">
    <source>
        <dbReference type="Proteomes" id="UP001168537"/>
    </source>
</evidence>
<feature type="region of interest" description="Disordered" evidence="1">
    <location>
        <begin position="99"/>
        <end position="152"/>
    </location>
</feature>
<evidence type="ECO:0008006" key="4">
    <source>
        <dbReference type="Google" id="ProtNLM"/>
    </source>
</evidence>
<feature type="compositionally biased region" description="Basic and acidic residues" evidence="1">
    <location>
        <begin position="99"/>
        <end position="113"/>
    </location>
</feature>
<evidence type="ECO:0000256" key="1">
    <source>
        <dbReference type="SAM" id="MobiDB-lite"/>
    </source>
</evidence>
<organism evidence="2 3">
    <name type="scientific">Nocardioides abyssi</name>
    <dbReference type="NCBI Taxonomy" id="3058370"/>
    <lineage>
        <taxon>Bacteria</taxon>
        <taxon>Bacillati</taxon>
        <taxon>Actinomycetota</taxon>
        <taxon>Actinomycetes</taxon>
        <taxon>Propionibacteriales</taxon>
        <taxon>Nocardioidaceae</taxon>
        <taxon>Nocardioides</taxon>
    </lineage>
</organism>
<gene>
    <name evidence="2" type="ORF">QWY29_14165</name>
</gene>
<comment type="caution">
    <text evidence="2">The sequence shown here is derived from an EMBL/GenBank/DDBJ whole genome shotgun (WGS) entry which is preliminary data.</text>
</comment>
<proteinExistence type="predicted"/>